<keyword evidence="3" id="KW-1185">Reference proteome</keyword>
<organism evidence="2 3">
    <name type="scientific">Brassica rapa subsp. trilocularis</name>
    <dbReference type="NCBI Taxonomy" id="1813537"/>
    <lineage>
        <taxon>Eukaryota</taxon>
        <taxon>Viridiplantae</taxon>
        <taxon>Streptophyta</taxon>
        <taxon>Embryophyta</taxon>
        <taxon>Tracheophyta</taxon>
        <taxon>Spermatophyta</taxon>
        <taxon>Magnoliopsida</taxon>
        <taxon>eudicotyledons</taxon>
        <taxon>Gunneridae</taxon>
        <taxon>Pentapetalae</taxon>
        <taxon>rosids</taxon>
        <taxon>malvids</taxon>
        <taxon>Brassicales</taxon>
        <taxon>Brassicaceae</taxon>
        <taxon>Brassiceae</taxon>
        <taxon>Brassica</taxon>
    </lineage>
</organism>
<protein>
    <recommendedName>
        <fullName evidence="1">Reverse transcriptase zinc-binding domain-containing protein</fullName>
    </recommendedName>
</protein>
<proteinExistence type="predicted"/>
<comment type="caution">
    <text evidence="2">The sequence shown here is derived from an EMBL/GenBank/DDBJ whole genome shotgun (WGS) entry which is preliminary data.</text>
</comment>
<dbReference type="Proteomes" id="UP000823674">
    <property type="component" value="Chromosome A03"/>
</dbReference>
<evidence type="ECO:0000313" key="3">
    <source>
        <dbReference type="Proteomes" id="UP000823674"/>
    </source>
</evidence>
<dbReference type="InterPro" id="IPR026960">
    <property type="entry name" value="RVT-Znf"/>
</dbReference>
<dbReference type="Pfam" id="PF13966">
    <property type="entry name" value="zf-RVT"/>
    <property type="match status" value="1"/>
</dbReference>
<accession>A0ABQ7N416</accession>
<evidence type="ECO:0000259" key="1">
    <source>
        <dbReference type="Pfam" id="PF13966"/>
    </source>
</evidence>
<gene>
    <name evidence="2" type="primary">A03p039190.1_BraROA</name>
    <name evidence="2" type="ORF">IGI04_011749</name>
</gene>
<sequence>MSNRLDLSIIGTRLKKWNNQRIDQLLPLQASEIKCLRPSQTGAQDVYNWQPTKSGIYTTKSGYCSAVGSLPRTITQASTEFNWLNDVWRGEFSPKTSGGVKSHSLLRIDELLPLQAFEIKCLRPSQTGTQDVYNWQPTKSGIYTTKSGYCSAVGSLPRTITQASTEFDWLNDVWRGEFSPTTSGGVRVLPLGENLQKRGIQNEIRCPKCQNKETSMHIFFTCPFEVKVWKMILLNRVVVLATEDDFKKVIVY</sequence>
<dbReference type="EMBL" id="JADBGQ010000003">
    <property type="protein sequence ID" value="KAG5405630.1"/>
    <property type="molecule type" value="Genomic_DNA"/>
</dbReference>
<reference evidence="2 3" key="1">
    <citation type="submission" date="2021-03" db="EMBL/GenBank/DDBJ databases">
        <authorList>
            <person name="King G.J."/>
            <person name="Bancroft I."/>
            <person name="Baten A."/>
            <person name="Bloomfield J."/>
            <person name="Borpatragohain P."/>
            <person name="He Z."/>
            <person name="Irish N."/>
            <person name="Irwin J."/>
            <person name="Liu K."/>
            <person name="Mauleon R.P."/>
            <person name="Moore J."/>
            <person name="Morris R."/>
            <person name="Ostergaard L."/>
            <person name="Wang B."/>
            <person name="Wells R."/>
        </authorList>
    </citation>
    <scope>NUCLEOTIDE SEQUENCE [LARGE SCALE GENOMIC DNA]</scope>
    <source>
        <strain evidence="2">R-o-18</strain>
        <tissue evidence="2">Leaf</tissue>
    </source>
</reference>
<evidence type="ECO:0000313" key="2">
    <source>
        <dbReference type="EMBL" id="KAG5405630.1"/>
    </source>
</evidence>
<feature type="domain" description="Reverse transcriptase zinc-binding" evidence="1">
    <location>
        <begin position="161"/>
        <end position="229"/>
    </location>
</feature>
<name>A0ABQ7N416_BRACM</name>